<evidence type="ECO:0000313" key="17">
    <source>
        <dbReference type="EMBL" id="GER58207.1"/>
    </source>
</evidence>
<dbReference type="GO" id="GO:0046872">
    <property type="term" value="F:metal ion binding"/>
    <property type="evidence" value="ECO:0007669"/>
    <property type="project" value="UniProtKB-KW"/>
</dbReference>
<keyword evidence="16" id="KW-0479">Metal-binding</keyword>
<keyword evidence="11 16" id="KW-0067">ATP-binding</keyword>
<dbReference type="EC" id="2.7.1.33" evidence="6 16"/>
<dbReference type="UniPathway" id="UPA00241">
    <property type="reaction ID" value="UER00352"/>
</dbReference>
<evidence type="ECO:0000256" key="15">
    <source>
        <dbReference type="ARBA" id="ARBA00040883"/>
    </source>
</evidence>
<comment type="function">
    <text evidence="16">Catalyzes the phosphorylation of pantothenate (Pan), the first step in CoA biosynthesis.</text>
</comment>
<evidence type="ECO:0000313" key="18">
    <source>
        <dbReference type="Proteomes" id="UP000326509"/>
    </source>
</evidence>
<gene>
    <name evidence="16 17" type="primary">coaX</name>
    <name evidence="17" type="ORF">ULMA_03150</name>
</gene>
<comment type="subunit">
    <text evidence="5 16">Homodimer.</text>
</comment>
<dbReference type="RefSeq" id="WP_151672298.1">
    <property type="nucleotide sequence ID" value="NZ_BKCG01000001.1"/>
</dbReference>
<comment type="similarity">
    <text evidence="14 16">Belongs to the type III pantothenate kinase family.</text>
</comment>
<keyword evidence="12 16" id="KW-0630">Potassium</keyword>
<dbReference type="NCBIfam" id="NF009853">
    <property type="entry name" value="PRK13320.1-5"/>
    <property type="match status" value="1"/>
</dbReference>
<feature type="binding site" evidence="16">
    <location>
        <begin position="94"/>
        <end position="97"/>
    </location>
    <ligand>
        <name>substrate</name>
    </ligand>
</feature>
<dbReference type="PANTHER" id="PTHR34265:SF1">
    <property type="entry name" value="TYPE III PANTOTHENATE KINASE"/>
    <property type="match status" value="1"/>
</dbReference>
<dbReference type="SUPFAM" id="SSF53067">
    <property type="entry name" value="Actin-like ATPase domain"/>
    <property type="match status" value="2"/>
</dbReference>
<dbReference type="AlphaFoldDB" id="A0A5J4J156"/>
<comment type="catalytic activity">
    <reaction evidence="1 16">
        <text>(R)-pantothenate + ATP = (R)-4'-phosphopantothenate + ADP + H(+)</text>
        <dbReference type="Rhea" id="RHEA:16373"/>
        <dbReference type="ChEBI" id="CHEBI:10986"/>
        <dbReference type="ChEBI" id="CHEBI:15378"/>
        <dbReference type="ChEBI" id="CHEBI:29032"/>
        <dbReference type="ChEBI" id="CHEBI:30616"/>
        <dbReference type="ChEBI" id="CHEBI:456216"/>
        <dbReference type="EC" id="2.7.1.33"/>
    </reaction>
</comment>
<comment type="cofactor">
    <cofactor evidence="2">
        <name>K(+)</name>
        <dbReference type="ChEBI" id="CHEBI:29103"/>
    </cofactor>
</comment>
<keyword evidence="18" id="KW-1185">Reference proteome</keyword>
<keyword evidence="8 16" id="KW-0808">Transferase</keyword>
<protein>
    <recommendedName>
        <fullName evidence="15 16">Type III pantothenate kinase</fullName>
        <ecNumber evidence="6 16">2.7.1.33</ecNumber>
    </recommendedName>
    <alternativeName>
        <fullName evidence="16">PanK-III</fullName>
    </alternativeName>
    <alternativeName>
        <fullName evidence="16">Pantothenic acid kinase</fullName>
    </alternativeName>
</protein>
<name>A0A5J4J156_9FLAO</name>
<dbReference type="Gene3D" id="3.30.420.40">
    <property type="match status" value="2"/>
</dbReference>
<evidence type="ECO:0000256" key="8">
    <source>
        <dbReference type="ARBA" id="ARBA00022679"/>
    </source>
</evidence>
<comment type="pathway">
    <text evidence="4 16">Cofactor biosynthesis; coenzyme A biosynthesis; CoA from (R)-pantothenate: step 1/5.</text>
</comment>
<evidence type="ECO:0000256" key="11">
    <source>
        <dbReference type="ARBA" id="ARBA00022840"/>
    </source>
</evidence>
<dbReference type="GO" id="GO:0004594">
    <property type="term" value="F:pantothenate kinase activity"/>
    <property type="evidence" value="ECO:0007669"/>
    <property type="project" value="UniProtKB-UniRule"/>
</dbReference>
<evidence type="ECO:0000256" key="7">
    <source>
        <dbReference type="ARBA" id="ARBA00022490"/>
    </source>
</evidence>
<keyword evidence="10 16" id="KW-0418">Kinase</keyword>
<evidence type="ECO:0000256" key="13">
    <source>
        <dbReference type="ARBA" id="ARBA00022993"/>
    </source>
</evidence>
<dbReference type="NCBIfam" id="TIGR00671">
    <property type="entry name" value="baf"/>
    <property type="match status" value="1"/>
</dbReference>
<dbReference type="Proteomes" id="UP000326509">
    <property type="component" value="Unassembled WGS sequence"/>
</dbReference>
<dbReference type="GO" id="GO:0015937">
    <property type="term" value="P:coenzyme A biosynthetic process"/>
    <property type="evidence" value="ECO:0007669"/>
    <property type="project" value="UniProtKB-UniRule"/>
</dbReference>
<accession>A0A5J4J156</accession>
<evidence type="ECO:0000256" key="2">
    <source>
        <dbReference type="ARBA" id="ARBA00001958"/>
    </source>
</evidence>
<dbReference type="CDD" id="cd24015">
    <property type="entry name" value="ASKHA_NBD_PanK-III"/>
    <property type="match status" value="1"/>
</dbReference>
<feature type="active site" description="Proton acceptor" evidence="16">
    <location>
        <position position="96"/>
    </location>
</feature>
<evidence type="ECO:0000256" key="6">
    <source>
        <dbReference type="ARBA" id="ARBA00012102"/>
    </source>
</evidence>
<evidence type="ECO:0000256" key="9">
    <source>
        <dbReference type="ARBA" id="ARBA00022741"/>
    </source>
</evidence>
<evidence type="ECO:0000256" key="10">
    <source>
        <dbReference type="ARBA" id="ARBA00022777"/>
    </source>
</evidence>
<evidence type="ECO:0000256" key="1">
    <source>
        <dbReference type="ARBA" id="ARBA00001206"/>
    </source>
</evidence>
<sequence length="242" mass="26889">MNLIIDVGNTRNKIAVFDDGQMLYQDVYTSSEVKEALLYITVHFPKVDRCIISASGKLNENDLALLKREYKVHELSHKSNIPFENLYATPTTLGVDRIALIAGAALKFPKNNVLVIDAGSAITYDFLNSENEYLGGAISPGLSMRYKALNEFTANLPLLKSEFPKTFVGNSTNNAIHVGVILGTIDEIDGAISRYKEQYADLTIILTGGDTDFLRDRLKNDIFANSKFLLEGLNYILEQNND</sequence>
<dbReference type="GO" id="GO:0005737">
    <property type="term" value="C:cytoplasm"/>
    <property type="evidence" value="ECO:0007669"/>
    <property type="project" value="UniProtKB-SubCell"/>
</dbReference>
<feature type="binding site" evidence="16">
    <location>
        <position position="117"/>
    </location>
    <ligand>
        <name>K(+)</name>
        <dbReference type="ChEBI" id="CHEBI:29103"/>
    </ligand>
</feature>
<feature type="binding site" evidence="16">
    <location>
        <position position="120"/>
    </location>
    <ligand>
        <name>ATP</name>
        <dbReference type="ChEBI" id="CHEBI:30616"/>
    </ligand>
</feature>
<dbReference type="HAMAP" id="MF_01274">
    <property type="entry name" value="Pantothen_kinase_3"/>
    <property type="match status" value="1"/>
</dbReference>
<dbReference type="PANTHER" id="PTHR34265">
    <property type="entry name" value="TYPE III PANTOTHENATE KINASE"/>
    <property type="match status" value="1"/>
</dbReference>
<proteinExistence type="inferred from homology"/>
<evidence type="ECO:0000256" key="14">
    <source>
        <dbReference type="ARBA" id="ARBA00038036"/>
    </source>
</evidence>
<organism evidence="17 18">
    <name type="scientific">Patiriisocius marinus</name>
    <dbReference type="NCBI Taxonomy" id="1397112"/>
    <lineage>
        <taxon>Bacteria</taxon>
        <taxon>Pseudomonadati</taxon>
        <taxon>Bacteroidota</taxon>
        <taxon>Flavobacteriia</taxon>
        <taxon>Flavobacteriales</taxon>
        <taxon>Flavobacteriaceae</taxon>
        <taxon>Patiriisocius</taxon>
    </lineage>
</organism>
<keyword evidence="7 16" id="KW-0963">Cytoplasm</keyword>
<feature type="binding site" evidence="16">
    <location>
        <position position="87"/>
    </location>
    <ligand>
        <name>substrate</name>
    </ligand>
</feature>
<evidence type="ECO:0000256" key="12">
    <source>
        <dbReference type="ARBA" id="ARBA00022958"/>
    </source>
</evidence>
<comment type="subcellular location">
    <subcellularLocation>
        <location evidence="3 16">Cytoplasm</location>
    </subcellularLocation>
</comment>
<evidence type="ECO:0000256" key="5">
    <source>
        <dbReference type="ARBA" id="ARBA00011738"/>
    </source>
</evidence>
<reference evidence="17 18" key="1">
    <citation type="submission" date="2019-08" db="EMBL/GenBank/DDBJ databases">
        <title>Draft genome sequence of Ulvibacter marinus type strain NBRC 109484.</title>
        <authorList>
            <person name="Kawano K."/>
            <person name="Ushijima N."/>
            <person name="Kihara M."/>
            <person name="Itoh H."/>
        </authorList>
    </citation>
    <scope>NUCLEOTIDE SEQUENCE [LARGE SCALE GENOMIC DNA]</scope>
    <source>
        <strain evidence="17 18">NBRC 109484</strain>
    </source>
</reference>
<evidence type="ECO:0000256" key="16">
    <source>
        <dbReference type="HAMAP-Rule" id="MF_01274"/>
    </source>
</evidence>
<feature type="binding site" evidence="16">
    <location>
        <position position="172"/>
    </location>
    <ligand>
        <name>substrate</name>
    </ligand>
</feature>
<comment type="caution">
    <text evidence="17">The sequence shown here is derived from an EMBL/GenBank/DDBJ whole genome shotgun (WGS) entry which is preliminary data.</text>
</comment>
<dbReference type="EMBL" id="BKCG01000001">
    <property type="protein sequence ID" value="GER58207.1"/>
    <property type="molecule type" value="Genomic_DNA"/>
</dbReference>
<dbReference type="OrthoDB" id="9804707at2"/>
<comment type="cofactor">
    <cofactor evidence="16">
        <name>NH4(+)</name>
        <dbReference type="ChEBI" id="CHEBI:28938"/>
    </cofactor>
    <cofactor evidence="16">
        <name>K(+)</name>
        <dbReference type="ChEBI" id="CHEBI:29103"/>
    </cofactor>
    <text evidence="16">A monovalent cation. Ammonium or potassium.</text>
</comment>
<evidence type="ECO:0000256" key="3">
    <source>
        <dbReference type="ARBA" id="ARBA00004496"/>
    </source>
</evidence>
<dbReference type="GO" id="GO:0005524">
    <property type="term" value="F:ATP binding"/>
    <property type="evidence" value="ECO:0007669"/>
    <property type="project" value="UniProtKB-UniRule"/>
</dbReference>
<dbReference type="InterPro" id="IPR043129">
    <property type="entry name" value="ATPase_NBD"/>
</dbReference>
<feature type="binding site" evidence="16">
    <location>
        <begin position="6"/>
        <end position="13"/>
    </location>
    <ligand>
        <name>ATP</name>
        <dbReference type="ChEBI" id="CHEBI:30616"/>
    </ligand>
</feature>
<evidence type="ECO:0000256" key="4">
    <source>
        <dbReference type="ARBA" id="ARBA00005225"/>
    </source>
</evidence>
<keyword evidence="9 16" id="KW-0547">Nucleotide-binding</keyword>
<dbReference type="InterPro" id="IPR004619">
    <property type="entry name" value="Type_III_PanK"/>
</dbReference>
<keyword evidence="13 16" id="KW-0173">Coenzyme A biosynthesis</keyword>
<dbReference type="Pfam" id="PF03309">
    <property type="entry name" value="Pan_kinase"/>
    <property type="match status" value="1"/>
</dbReference>